<keyword evidence="1" id="KW-0862">Zinc</keyword>
<evidence type="ECO:0000256" key="1">
    <source>
        <dbReference type="PROSITE-ProRule" id="PRU00042"/>
    </source>
</evidence>
<dbReference type="EMBL" id="JAHRIM010091552">
    <property type="protein sequence ID" value="MEQ2277444.1"/>
    <property type="molecule type" value="Genomic_DNA"/>
</dbReference>
<dbReference type="PROSITE" id="PS50157">
    <property type="entry name" value="ZINC_FINGER_C2H2_2"/>
    <property type="match status" value="1"/>
</dbReference>
<proteinExistence type="predicted"/>
<accession>A0ABV0X6X5</accession>
<keyword evidence="1" id="KW-0479">Metal-binding</keyword>
<dbReference type="PROSITE" id="PS00028">
    <property type="entry name" value="ZINC_FINGER_C2H2_1"/>
    <property type="match status" value="1"/>
</dbReference>
<keyword evidence="1" id="KW-0863">Zinc-finger</keyword>
<dbReference type="Proteomes" id="UP001444071">
    <property type="component" value="Unassembled WGS sequence"/>
</dbReference>
<feature type="compositionally biased region" description="Low complexity" evidence="2">
    <location>
        <begin position="111"/>
        <end position="129"/>
    </location>
</feature>
<dbReference type="InterPro" id="IPR013087">
    <property type="entry name" value="Znf_C2H2_type"/>
</dbReference>
<comment type="caution">
    <text evidence="4">The sequence shown here is derived from an EMBL/GenBank/DDBJ whole genome shotgun (WGS) entry which is preliminary data.</text>
</comment>
<protein>
    <recommendedName>
        <fullName evidence="3">C2H2-type domain-containing protein</fullName>
    </recommendedName>
</protein>
<feature type="region of interest" description="Disordered" evidence="2">
    <location>
        <begin position="111"/>
        <end position="135"/>
    </location>
</feature>
<evidence type="ECO:0000313" key="4">
    <source>
        <dbReference type="EMBL" id="MEQ2277444.1"/>
    </source>
</evidence>
<keyword evidence="5" id="KW-1185">Reference proteome</keyword>
<sequence length="187" mass="20497">MKHITVHRKGGEKPRPVPSLENPDLYQCPFCSPELYRPAGYSQMSTHLASHLLKAVNHRDYIIYSCGLGCAGKAKHFHCCHCSKTYINKNGILKHLDIHCQDASSLPLAASTSAPATSGPSAASTSAPSEVPSHTLEAHIQPQSQHSEQNVLNRSNPRVVTTKLVSVQCPHCNHMLLLHSQHVLYVL</sequence>
<organism evidence="4 5">
    <name type="scientific">Xenotaenia resolanae</name>
    <dbReference type="NCBI Taxonomy" id="208358"/>
    <lineage>
        <taxon>Eukaryota</taxon>
        <taxon>Metazoa</taxon>
        <taxon>Chordata</taxon>
        <taxon>Craniata</taxon>
        <taxon>Vertebrata</taxon>
        <taxon>Euteleostomi</taxon>
        <taxon>Actinopterygii</taxon>
        <taxon>Neopterygii</taxon>
        <taxon>Teleostei</taxon>
        <taxon>Neoteleostei</taxon>
        <taxon>Acanthomorphata</taxon>
        <taxon>Ovalentaria</taxon>
        <taxon>Atherinomorphae</taxon>
        <taxon>Cyprinodontiformes</taxon>
        <taxon>Goodeidae</taxon>
        <taxon>Xenotaenia</taxon>
    </lineage>
</organism>
<evidence type="ECO:0000313" key="5">
    <source>
        <dbReference type="Proteomes" id="UP001444071"/>
    </source>
</evidence>
<evidence type="ECO:0000256" key="2">
    <source>
        <dbReference type="SAM" id="MobiDB-lite"/>
    </source>
</evidence>
<reference evidence="4 5" key="1">
    <citation type="submission" date="2021-06" db="EMBL/GenBank/DDBJ databases">
        <authorList>
            <person name="Palmer J.M."/>
        </authorList>
    </citation>
    <scope>NUCLEOTIDE SEQUENCE [LARGE SCALE GENOMIC DNA]</scope>
    <source>
        <strain evidence="4 5">XR_2019</strain>
        <tissue evidence="4">Muscle</tissue>
    </source>
</reference>
<gene>
    <name evidence="4" type="ORF">XENORESO_002748</name>
</gene>
<dbReference type="SMART" id="SM00355">
    <property type="entry name" value="ZnF_C2H2"/>
    <property type="match status" value="2"/>
</dbReference>
<name>A0ABV0X6X5_9TELE</name>
<feature type="domain" description="C2H2-type" evidence="3">
    <location>
        <begin position="77"/>
        <end position="104"/>
    </location>
</feature>
<feature type="region of interest" description="Disordered" evidence="2">
    <location>
        <begin position="1"/>
        <end position="20"/>
    </location>
</feature>
<evidence type="ECO:0000259" key="3">
    <source>
        <dbReference type="PROSITE" id="PS50157"/>
    </source>
</evidence>